<dbReference type="Gramene" id="EOX99155">
    <property type="protein sequence ID" value="EOX99155"/>
    <property type="gene ID" value="TCM_007752"/>
</dbReference>
<gene>
    <name evidence="3" type="ORF">TCM_007752</name>
</gene>
<keyword evidence="2" id="KW-0732">Signal</keyword>
<dbReference type="Gene3D" id="3.40.1740.10">
    <property type="entry name" value="VC0467-like"/>
    <property type="match status" value="1"/>
</dbReference>
<dbReference type="AlphaFoldDB" id="A0A061E2L5"/>
<dbReference type="eggNOG" id="ENOG502QUXX">
    <property type="taxonomic scope" value="Eukaryota"/>
</dbReference>
<proteinExistence type="predicted"/>
<dbReference type="PANTHER" id="PTHR31984">
    <property type="entry name" value="TRANSPORTER, PUTATIVE (DUF179)-RELATED"/>
    <property type="match status" value="1"/>
</dbReference>
<reference evidence="3 4" key="1">
    <citation type="journal article" date="2013" name="Genome Biol.">
        <title>The genome sequence of the most widely cultivated cacao type and its use to identify candidate genes regulating pod color.</title>
        <authorList>
            <person name="Motamayor J.C."/>
            <person name="Mockaitis K."/>
            <person name="Schmutz J."/>
            <person name="Haiminen N."/>
            <person name="Iii D.L."/>
            <person name="Cornejo O."/>
            <person name="Findley S.D."/>
            <person name="Zheng P."/>
            <person name="Utro F."/>
            <person name="Royaert S."/>
            <person name="Saski C."/>
            <person name="Jenkins J."/>
            <person name="Podicheti R."/>
            <person name="Zhao M."/>
            <person name="Scheffler B.E."/>
            <person name="Stack J.C."/>
            <person name="Feltus F.A."/>
            <person name="Mustiga G.M."/>
            <person name="Amores F."/>
            <person name="Phillips W."/>
            <person name="Marelli J.P."/>
            <person name="May G.D."/>
            <person name="Shapiro H."/>
            <person name="Ma J."/>
            <person name="Bustamante C.D."/>
            <person name="Schnell R.J."/>
            <person name="Main D."/>
            <person name="Gilbert D."/>
            <person name="Parida L."/>
            <person name="Kuhn D.N."/>
        </authorList>
    </citation>
    <scope>NUCLEOTIDE SEQUENCE [LARGE SCALE GENOMIC DNA]</scope>
    <source>
        <strain evidence="4">cv. Matina 1-6</strain>
    </source>
</reference>
<dbReference type="SUPFAM" id="SSF143456">
    <property type="entry name" value="VC0467-like"/>
    <property type="match status" value="1"/>
</dbReference>
<feature type="chain" id="PRO_5001596782" evidence="2">
    <location>
        <begin position="25"/>
        <end position="1083"/>
    </location>
</feature>
<evidence type="ECO:0000313" key="4">
    <source>
        <dbReference type="Proteomes" id="UP000026915"/>
    </source>
</evidence>
<name>A0A061E2L5_THECC</name>
<accession>A0A061E2L5</accession>
<evidence type="ECO:0000256" key="2">
    <source>
        <dbReference type="SAM" id="SignalP"/>
    </source>
</evidence>
<dbReference type="InParanoid" id="A0A061E2L5"/>
<feature type="signal peptide" evidence="2">
    <location>
        <begin position="1"/>
        <end position="24"/>
    </location>
</feature>
<keyword evidence="4" id="KW-1185">Reference proteome</keyword>
<dbReference type="Proteomes" id="UP000026915">
    <property type="component" value="Chromosome 2"/>
</dbReference>
<dbReference type="STRING" id="3641.A0A061E2L5"/>
<dbReference type="PANTHER" id="PTHR31984:SF12">
    <property type="entry name" value="THIOREDOXIN DOMAIN-CONTAINING PROTEIN"/>
    <property type="match status" value="1"/>
</dbReference>
<dbReference type="Pfam" id="PF02622">
    <property type="entry name" value="DUF179"/>
    <property type="match status" value="1"/>
</dbReference>
<feature type="compositionally biased region" description="Polar residues" evidence="1">
    <location>
        <begin position="489"/>
        <end position="501"/>
    </location>
</feature>
<evidence type="ECO:0000256" key="1">
    <source>
        <dbReference type="SAM" id="MobiDB-lite"/>
    </source>
</evidence>
<protein>
    <submittedName>
        <fullName evidence="3">Thioredoxin fold, putative isoform 1</fullName>
    </submittedName>
</protein>
<dbReference type="SUPFAM" id="SSF52833">
    <property type="entry name" value="Thioredoxin-like"/>
    <property type="match status" value="2"/>
</dbReference>
<dbReference type="EMBL" id="CM001880">
    <property type="protein sequence ID" value="EOX99155.1"/>
    <property type="molecule type" value="Genomic_DNA"/>
</dbReference>
<dbReference type="InterPro" id="IPR003774">
    <property type="entry name" value="AlgH-like"/>
</dbReference>
<sequence>MKKRLLLLLPISIIVLTSLSGVDGASDGIGEWQILTKQNFSSQIRLHPRTLLLVTVPWCGESRSLTREVSRLVTDKSEEFDSLKLMLIYRNTEKMLADSIGASDGVTVFYYDHSVSYKYQGKRRAKSILNSIYPYISASPEELPLKRLNSEEDLKVFLESTDKALILTEFCGWAPKLLAKIKNNGTGNDLTPKGMENGKLKCGVENGIPGIPWITEFSSVSDSASFQESENLELRLGLSCTLKDFKQFDSFFTKLLAVAREYLMPPEGHRFGLVSDRSLMSSLGVEDSGTWKAVIYFKGCPGCSKVIKDGDELKSAFLTDDSIVHELEVDGQDLQLALPANKPSVILFVDRSSDSSENRRKSREALDALREVALHNHMSDQMSSQNTNHQGKSSVLAHQALKVTSGHPRLQLSETAQKIKLKDKMSFMIMNEGKHVTLDNIASDLQGKSLQEILAYLLERKKEAKLSSLAKELGFRLLSDDLDIKTARASPSQTEGQSNDASPPPPSEEGSFIGVVDPHSVPHTESKSTMQLEENPKPTDVEPFSTYNEDKGTYADTSKHFISIEPDLLLEGLELDRAGDLKSKEKISSVIDKLGEQELQFQGFKGSFFLCDDNYRLLRSLTGGFTIPSLVLVDPMSQQHYVFPRDAIFSYLSLSNFLHGYLNGSLVPYQHSAPILHSPREATSPPFINQDFHEMDSIPPVTMRTLSELVFGFNQSDSENAAHARNEDVVVLFSSNWCAFCQRMELVVREVYRAIRGYMKMLKGGSGKEQAVFNADNSINNMKLPLIYLMDCTLNDCSLILKSVNKREVYPALILFPAETETAVSYEGDMSVANIIKFIAHHGSNSRHVLSEKGILWTSTEGGGRNQDLFKDSSGAAAHEEGPSAKDKYHEVILKNQNPKRVTKYNGRRSRFPIPTGSLKATSNKVVVGSILSATDKLLNVIPFHKSSIIIVKADEDAGFQGLIINKQIRWDSLSELDEGLEFLKEAPLSFGGPVLRRGMPLVALTRSISETQYLEVLPGIYFLDQLATVAKIEELKARNQSIDDHWFFFGYTSWGWHQLFDEINEGAWTVSNEGNSLDWPLS</sequence>
<evidence type="ECO:0000313" key="3">
    <source>
        <dbReference type="EMBL" id="EOX99155.1"/>
    </source>
</evidence>
<dbReference type="HOGENOM" id="CLU_003976_0_0_1"/>
<dbReference type="OMA" id="QHYVFPE"/>
<dbReference type="FunCoup" id="A0A061E2L5">
    <property type="interactions" value="2062"/>
</dbReference>
<feature type="region of interest" description="Disordered" evidence="1">
    <location>
        <begin position="488"/>
        <end position="547"/>
    </location>
</feature>
<organism evidence="3 4">
    <name type="scientific">Theobroma cacao</name>
    <name type="common">Cacao</name>
    <name type="synonym">Cocoa</name>
    <dbReference type="NCBI Taxonomy" id="3641"/>
    <lineage>
        <taxon>Eukaryota</taxon>
        <taxon>Viridiplantae</taxon>
        <taxon>Streptophyta</taxon>
        <taxon>Embryophyta</taxon>
        <taxon>Tracheophyta</taxon>
        <taxon>Spermatophyta</taxon>
        <taxon>Magnoliopsida</taxon>
        <taxon>eudicotyledons</taxon>
        <taxon>Gunneridae</taxon>
        <taxon>Pentapetalae</taxon>
        <taxon>rosids</taxon>
        <taxon>malvids</taxon>
        <taxon>Malvales</taxon>
        <taxon>Malvaceae</taxon>
        <taxon>Byttnerioideae</taxon>
        <taxon>Theobroma</taxon>
    </lineage>
</organism>
<dbReference type="InterPro" id="IPR036249">
    <property type="entry name" value="Thioredoxin-like_sf"/>
</dbReference>
<dbReference type="Gene3D" id="3.40.30.10">
    <property type="entry name" value="Glutaredoxin"/>
    <property type="match status" value="2"/>
</dbReference>